<evidence type="ECO:0008006" key="3">
    <source>
        <dbReference type="Google" id="ProtNLM"/>
    </source>
</evidence>
<organism evidence="1 2">
    <name type="scientific">Streptomyces chengmaiensis</name>
    <dbReference type="NCBI Taxonomy" id="3040919"/>
    <lineage>
        <taxon>Bacteria</taxon>
        <taxon>Bacillati</taxon>
        <taxon>Actinomycetota</taxon>
        <taxon>Actinomycetes</taxon>
        <taxon>Kitasatosporales</taxon>
        <taxon>Streptomycetaceae</taxon>
        <taxon>Streptomyces</taxon>
    </lineage>
</organism>
<keyword evidence="2" id="KW-1185">Reference proteome</keyword>
<dbReference type="Proteomes" id="UP001223144">
    <property type="component" value="Unassembled WGS sequence"/>
</dbReference>
<comment type="caution">
    <text evidence="1">The sequence shown here is derived from an EMBL/GenBank/DDBJ whole genome shotgun (WGS) entry which is preliminary data.</text>
</comment>
<dbReference type="RefSeq" id="WP_279928767.1">
    <property type="nucleotide sequence ID" value="NZ_JARWBG010000016.1"/>
</dbReference>
<sequence>MLPAVVVRLPGRGSAPAAAADRAAEGIGYVALGDSYSAGVGGVPAV</sequence>
<dbReference type="EMBL" id="JARWBG010000016">
    <property type="protein sequence ID" value="MDH2390295.1"/>
    <property type="molecule type" value="Genomic_DNA"/>
</dbReference>
<accession>A0ABT6HPP0</accession>
<name>A0ABT6HPP0_9ACTN</name>
<gene>
    <name evidence="1" type="ORF">QCN29_16135</name>
</gene>
<protein>
    <recommendedName>
        <fullName evidence="3">SGNH/GDSL hydrolase family protein</fullName>
    </recommendedName>
</protein>
<reference evidence="1 2" key="1">
    <citation type="submission" date="2023-04" db="EMBL/GenBank/DDBJ databases">
        <title>Streptomyces chengmaiensis sp. nov. isolated from the stem of mangrove plant in Hainan.</title>
        <authorList>
            <person name="Huang X."/>
            <person name="Zhou S."/>
            <person name="Chu X."/>
            <person name="Xie Y."/>
            <person name="Lin Y."/>
        </authorList>
    </citation>
    <scope>NUCLEOTIDE SEQUENCE [LARGE SCALE GENOMIC DNA]</scope>
    <source>
        <strain evidence="1 2">HNM0663</strain>
    </source>
</reference>
<evidence type="ECO:0000313" key="2">
    <source>
        <dbReference type="Proteomes" id="UP001223144"/>
    </source>
</evidence>
<evidence type="ECO:0000313" key="1">
    <source>
        <dbReference type="EMBL" id="MDH2390295.1"/>
    </source>
</evidence>
<proteinExistence type="predicted"/>